<dbReference type="STRING" id="27835.A0A0N4YMA6"/>
<accession>A0A0N4YMA6</accession>
<dbReference type="GO" id="GO:0006094">
    <property type="term" value="P:gluconeogenesis"/>
    <property type="evidence" value="ECO:0007669"/>
    <property type="project" value="TreeGrafter"/>
</dbReference>
<dbReference type="PANTHER" id="PTHR43778">
    <property type="entry name" value="PYRUVATE CARBOXYLASE"/>
    <property type="match status" value="1"/>
</dbReference>
<dbReference type="SUPFAM" id="SSF89000">
    <property type="entry name" value="post-HMGL domain-like"/>
    <property type="match status" value="1"/>
</dbReference>
<evidence type="ECO:0000313" key="3">
    <source>
        <dbReference type="Proteomes" id="UP000271162"/>
    </source>
</evidence>
<dbReference type="InterPro" id="IPR055268">
    <property type="entry name" value="PCB-like"/>
</dbReference>
<dbReference type="Proteomes" id="UP000271162">
    <property type="component" value="Unassembled WGS sequence"/>
</dbReference>
<dbReference type="InterPro" id="IPR013785">
    <property type="entry name" value="Aldolase_TIM"/>
</dbReference>
<protein>
    <submittedName>
        <fullName evidence="4">PYC_OADA domain-containing protein</fullName>
    </submittedName>
</protein>
<dbReference type="WBParaSite" id="NBR_0001829401-mRNA-1">
    <property type="protein sequence ID" value="NBR_0001829401-mRNA-1"/>
    <property type="gene ID" value="NBR_0001829401"/>
</dbReference>
<reference evidence="2 3" key="2">
    <citation type="submission" date="2018-11" db="EMBL/GenBank/DDBJ databases">
        <authorList>
            <consortium name="Pathogen Informatics"/>
        </authorList>
    </citation>
    <scope>NUCLEOTIDE SEQUENCE [LARGE SCALE GENOMIC DNA]</scope>
</reference>
<name>A0A0N4YMA6_NIPBR</name>
<organism evidence="4">
    <name type="scientific">Nippostrongylus brasiliensis</name>
    <name type="common">Rat hookworm</name>
    <dbReference type="NCBI Taxonomy" id="27835"/>
    <lineage>
        <taxon>Eukaryota</taxon>
        <taxon>Metazoa</taxon>
        <taxon>Ecdysozoa</taxon>
        <taxon>Nematoda</taxon>
        <taxon>Chromadorea</taxon>
        <taxon>Rhabditida</taxon>
        <taxon>Rhabditina</taxon>
        <taxon>Rhabditomorpha</taxon>
        <taxon>Strongyloidea</taxon>
        <taxon>Heligmosomidae</taxon>
        <taxon>Nippostrongylus</taxon>
    </lineage>
</organism>
<reference evidence="4" key="1">
    <citation type="submission" date="2017-02" db="UniProtKB">
        <authorList>
            <consortium name="WormBaseParasite"/>
        </authorList>
    </citation>
    <scope>IDENTIFICATION</scope>
</reference>
<dbReference type="GO" id="GO:0004736">
    <property type="term" value="F:pyruvate carboxylase activity"/>
    <property type="evidence" value="ECO:0007669"/>
    <property type="project" value="TreeGrafter"/>
</dbReference>
<dbReference type="Pfam" id="PF02436">
    <property type="entry name" value="PYC_OADA"/>
    <property type="match status" value="1"/>
</dbReference>
<dbReference type="EMBL" id="UYSL01023310">
    <property type="protein sequence ID" value="VDL82016.1"/>
    <property type="molecule type" value="Genomic_DNA"/>
</dbReference>
<keyword evidence="3" id="KW-1185">Reference proteome</keyword>
<proteinExistence type="predicted"/>
<dbReference type="PANTHER" id="PTHR43778:SF2">
    <property type="entry name" value="PYRUVATE CARBOXYLASE, MITOCHONDRIAL"/>
    <property type="match status" value="1"/>
</dbReference>
<evidence type="ECO:0000313" key="2">
    <source>
        <dbReference type="EMBL" id="VDL82016.1"/>
    </source>
</evidence>
<evidence type="ECO:0000313" key="4">
    <source>
        <dbReference type="WBParaSite" id="NBR_0001829401-mRNA-1"/>
    </source>
</evidence>
<dbReference type="Gene3D" id="3.20.20.70">
    <property type="entry name" value="Aldolase class I"/>
    <property type="match status" value="2"/>
</dbReference>
<gene>
    <name evidence="2" type="ORF">NBR_LOCUS18295</name>
</gene>
<evidence type="ECO:0000259" key="1">
    <source>
        <dbReference type="Pfam" id="PF02436"/>
    </source>
</evidence>
<dbReference type="AlphaFoldDB" id="A0A0N4YMA6"/>
<dbReference type="InterPro" id="IPR003379">
    <property type="entry name" value="Carboxylase_cons_dom"/>
</dbReference>
<dbReference type="GO" id="GO:0005737">
    <property type="term" value="C:cytoplasm"/>
    <property type="evidence" value="ECO:0007669"/>
    <property type="project" value="TreeGrafter"/>
</dbReference>
<sequence length="277" mass="31133">MNFLYECPWERLERLRKAIPNIPFQCIFRGANVFGYSSFPDNAINDFCKLAVQTGMDIFRVMDCFNYLPNLICGIEAVGKAGGVVEGAIVYTGDVTNKNSKKYTLKYYLDLAGADGVDASIDSMSGITSQPSMGAIVRSLDLDAISTYNRYWAETRRLYSNFECTDLLKSGNSDVFEHHIPGGQYSNLAFQSFSLNLYDKFPLVCRNYDEANKALGDIIKVSEGVSFFGCPGTWETFAFLIPKKFVAFFAVFNCNNYHFIERIKAAFQSHSTSLCCY</sequence>
<feature type="domain" description="Carboxylase conserved" evidence="1">
    <location>
        <begin position="175"/>
        <end position="221"/>
    </location>
</feature>
<dbReference type="SUPFAM" id="SSF51569">
    <property type="entry name" value="Aldolase"/>
    <property type="match status" value="1"/>
</dbReference>